<evidence type="ECO:0000256" key="1">
    <source>
        <dbReference type="ARBA" id="ARBA00004141"/>
    </source>
</evidence>
<dbReference type="InterPro" id="IPR038770">
    <property type="entry name" value="Na+/solute_symporter_sf"/>
</dbReference>
<evidence type="ECO:0000259" key="11">
    <source>
        <dbReference type="Pfam" id="PF00999"/>
    </source>
</evidence>
<evidence type="ECO:0000256" key="10">
    <source>
        <dbReference type="SAM" id="Phobius"/>
    </source>
</evidence>
<feature type="transmembrane region" description="Helical" evidence="10">
    <location>
        <begin position="138"/>
        <end position="162"/>
    </location>
</feature>
<dbReference type="PANTHER" id="PTHR32468:SF35">
    <property type="entry name" value="CATION_H+ EXCHANGER DOMAIN-CONTAINING PROTEIN"/>
    <property type="match status" value="1"/>
</dbReference>
<feature type="transmembrane region" description="Helical" evidence="10">
    <location>
        <begin position="48"/>
        <end position="67"/>
    </location>
</feature>
<keyword evidence="5" id="KW-0630">Potassium</keyword>
<dbReference type="Proteomes" id="UP001652660">
    <property type="component" value="Chromosome 2c"/>
</dbReference>
<keyword evidence="4 10" id="KW-0812">Transmembrane</keyword>
<proteinExistence type="inferred from homology"/>
<feature type="domain" description="Cation/H+ exchanger transmembrane" evidence="11">
    <location>
        <begin position="58"/>
        <end position="229"/>
    </location>
</feature>
<name>A0ABM4WDJ4_COFAR</name>
<sequence>MASQTMNASANIVLDSVGNRTLVCHDPHKISSNGLWTNENPLNYSTPLLLMQLSLVSLTSMLIDVIIKPLGQSTIVSQIFGGIIFGASLLGHVASVGAVFFPPRGQIIFETFSTFGLMFFLFSVAVKMDPKMMIRPGWKPAILGLSAVFTTLVFSLLLAFALKRYASLDPSVAKPLPVIAAAQCLLSFQNVASVLTELKMIQTDLGRLAVSSAMFCDLIVKVGAVMLPACYMDLKIQESFVLGLMMNVRGLSELVLYNLFLDVEVLKPEAFALCVVSVILVTAITTLLIKLLYDPSSRLTPVRRRTIQHCKRGTELRILVCIHNQENVPAMVNLLEASNATEESPVTVIAVLLIELVGRANPMLIAHQSHRLLQPSSSRSGRIINALRQYELCNEACVTFQSFSSISQFDTMHEDVCRVALDQNTNIIILPFHKQWEIDGSIGSVNRAIQNMNAQVIEKAPCSVAVLVDRTTLRGSRTILNGQSSYHVAVIFIGGADDAESLSYAARMVMHPHVSLTVFRFLFLGSDNMRERKIDNNLIDEIRHVNIGNERFAYQEEIIRDSVGLAASATRLGGSFDLILVGRNHQESPLLEGLGAWIGCPELGVIGDMLAEPDSERTASILVVQQQRLKGKVMKRISKPVVIDQEPFHAT</sequence>
<evidence type="ECO:0000256" key="3">
    <source>
        <dbReference type="ARBA" id="ARBA00022538"/>
    </source>
</evidence>
<evidence type="ECO:0000256" key="9">
    <source>
        <dbReference type="ARBA" id="ARBA00038341"/>
    </source>
</evidence>
<feature type="transmembrane region" description="Helical" evidence="10">
    <location>
        <begin position="239"/>
        <end position="258"/>
    </location>
</feature>
<feature type="domain" description="Cation/H(+) antiporter central" evidence="12">
    <location>
        <begin position="349"/>
        <end position="471"/>
    </location>
</feature>
<gene>
    <name evidence="15" type="primary">LOC113730293</name>
</gene>
<dbReference type="PANTHER" id="PTHR32468">
    <property type="entry name" value="CATION/H + ANTIPORTER"/>
    <property type="match status" value="1"/>
</dbReference>
<organism evidence="14 15">
    <name type="scientific">Coffea arabica</name>
    <name type="common">Arabian coffee</name>
    <dbReference type="NCBI Taxonomy" id="13443"/>
    <lineage>
        <taxon>Eukaryota</taxon>
        <taxon>Viridiplantae</taxon>
        <taxon>Streptophyta</taxon>
        <taxon>Embryophyta</taxon>
        <taxon>Tracheophyta</taxon>
        <taxon>Spermatophyta</taxon>
        <taxon>Magnoliopsida</taxon>
        <taxon>eudicotyledons</taxon>
        <taxon>Gunneridae</taxon>
        <taxon>Pentapetalae</taxon>
        <taxon>asterids</taxon>
        <taxon>lamiids</taxon>
        <taxon>Gentianales</taxon>
        <taxon>Rubiaceae</taxon>
        <taxon>Ixoroideae</taxon>
        <taxon>Gardenieae complex</taxon>
        <taxon>Bertiereae - Coffeeae clade</taxon>
        <taxon>Coffeeae</taxon>
        <taxon>Coffea</taxon>
    </lineage>
</organism>
<keyword evidence="14" id="KW-1185">Reference proteome</keyword>
<keyword evidence="2" id="KW-0813">Transport</keyword>
<keyword evidence="7" id="KW-0406">Ion transport</keyword>
<feature type="transmembrane region" description="Helical" evidence="10">
    <location>
        <begin position="107"/>
        <end position="126"/>
    </location>
</feature>
<dbReference type="Pfam" id="PF23256">
    <property type="entry name" value="CHX17_2nd"/>
    <property type="match status" value="1"/>
</dbReference>
<dbReference type="GeneID" id="113730293"/>
<dbReference type="InterPro" id="IPR057290">
    <property type="entry name" value="CHX17_C"/>
</dbReference>
<dbReference type="InterPro" id="IPR050794">
    <property type="entry name" value="CPA2_transporter"/>
</dbReference>
<dbReference type="Gene3D" id="1.20.1530.20">
    <property type="match status" value="1"/>
</dbReference>
<reference evidence="15" key="1">
    <citation type="submission" date="2025-08" db="UniProtKB">
        <authorList>
            <consortium name="RefSeq"/>
        </authorList>
    </citation>
    <scope>IDENTIFICATION</scope>
    <source>
        <tissue evidence="15">Leaves</tissue>
    </source>
</reference>
<feature type="transmembrane region" description="Helical" evidence="10">
    <location>
        <begin position="270"/>
        <end position="293"/>
    </location>
</feature>
<evidence type="ECO:0000259" key="12">
    <source>
        <dbReference type="Pfam" id="PF23256"/>
    </source>
</evidence>
<evidence type="ECO:0000313" key="14">
    <source>
        <dbReference type="Proteomes" id="UP001652660"/>
    </source>
</evidence>
<evidence type="ECO:0000256" key="5">
    <source>
        <dbReference type="ARBA" id="ARBA00022958"/>
    </source>
</evidence>
<comment type="subcellular location">
    <subcellularLocation>
        <location evidence="1">Membrane</location>
        <topology evidence="1">Multi-pass membrane protein</topology>
    </subcellularLocation>
</comment>
<accession>A0ABM4WDJ4</accession>
<evidence type="ECO:0000256" key="8">
    <source>
        <dbReference type="ARBA" id="ARBA00023136"/>
    </source>
</evidence>
<feature type="transmembrane region" description="Helical" evidence="10">
    <location>
        <begin position="79"/>
        <end position="101"/>
    </location>
</feature>
<dbReference type="InterPro" id="IPR057291">
    <property type="entry name" value="CHX17_2nd"/>
</dbReference>
<protein>
    <submittedName>
        <fullName evidence="15">Cation/H(+) antiporter 14 isoform X4</fullName>
    </submittedName>
</protein>
<comment type="similarity">
    <text evidence="9">Belongs to the monovalent cation:proton antiporter 2 (CPA2) transporter (TC 2.A.37) family. CHX (TC 2.A.37.4) subfamily.</text>
</comment>
<evidence type="ECO:0000259" key="13">
    <source>
        <dbReference type="Pfam" id="PF23259"/>
    </source>
</evidence>
<evidence type="ECO:0000256" key="2">
    <source>
        <dbReference type="ARBA" id="ARBA00022448"/>
    </source>
</evidence>
<evidence type="ECO:0000256" key="4">
    <source>
        <dbReference type="ARBA" id="ARBA00022692"/>
    </source>
</evidence>
<evidence type="ECO:0000256" key="7">
    <source>
        <dbReference type="ARBA" id="ARBA00023065"/>
    </source>
</evidence>
<dbReference type="RefSeq" id="XP_071929869.1">
    <property type="nucleotide sequence ID" value="XM_072073768.1"/>
</dbReference>
<evidence type="ECO:0000256" key="6">
    <source>
        <dbReference type="ARBA" id="ARBA00022989"/>
    </source>
</evidence>
<dbReference type="InterPro" id="IPR006153">
    <property type="entry name" value="Cation/H_exchanger_TM"/>
</dbReference>
<keyword evidence="6 10" id="KW-1133">Transmembrane helix</keyword>
<keyword evidence="8 10" id="KW-0472">Membrane</keyword>
<keyword evidence="3" id="KW-0633">Potassium transport</keyword>
<evidence type="ECO:0000313" key="15">
    <source>
        <dbReference type="RefSeq" id="XP_071929869.1"/>
    </source>
</evidence>
<feature type="domain" description="Cation/H(+) antiporter C-terminal" evidence="13">
    <location>
        <begin position="486"/>
        <end position="627"/>
    </location>
</feature>
<feature type="transmembrane region" description="Helical" evidence="10">
    <location>
        <begin position="208"/>
        <end position="227"/>
    </location>
</feature>
<dbReference type="Pfam" id="PF23259">
    <property type="entry name" value="CHX17_C"/>
    <property type="match status" value="1"/>
</dbReference>
<dbReference type="Pfam" id="PF00999">
    <property type="entry name" value="Na_H_Exchanger"/>
    <property type="match status" value="1"/>
</dbReference>